<dbReference type="EMBL" id="VOBL01000020">
    <property type="protein sequence ID" value="KAA0974167.1"/>
    <property type="molecule type" value="Genomic_DNA"/>
</dbReference>
<sequence>MVAADNFTVECLPPVPESPITKSAPNDRGMMHQEFLAKLGLPLGELWRLGPFARRMRQLDRWHAMLVVKSLNIISGTGSPANATALL</sequence>
<evidence type="ECO:0000313" key="1">
    <source>
        <dbReference type="EMBL" id="KAA0974167.1"/>
    </source>
</evidence>
<name>A0A5B0E528_9MICC</name>
<dbReference type="Proteomes" id="UP000323856">
    <property type="component" value="Unassembled WGS sequence"/>
</dbReference>
<dbReference type="RefSeq" id="WP_149620524.1">
    <property type="nucleotide sequence ID" value="NZ_VOBL01000020.1"/>
</dbReference>
<evidence type="ECO:0000313" key="2">
    <source>
        <dbReference type="Proteomes" id="UP000323856"/>
    </source>
</evidence>
<comment type="caution">
    <text evidence="1">The sequence shown here is derived from an EMBL/GenBank/DDBJ whole genome shotgun (WGS) entry which is preliminary data.</text>
</comment>
<dbReference type="GO" id="GO:0004061">
    <property type="term" value="F:arylformamidase activity"/>
    <property type="evidence" value="ECO:0007669"/>
    <property type="project" value="InterPro"/>
</dbReference>
<reference evidence="1 2" key="1">
    <citation type="submission" date="2019-07" db="EMBL/GenBank/DDBJ databases">
        <title>Analysis of the biochemical properties, biological activity and biotechnological potential of siderophores and biosurfactants produced by Antarctic psychrotolerant bacteria.</title>
        <authorList>
            <person name="Styczynski M."/>
            <person name="Krucon T."/>
            <person name="Decewicz P."/>
            <person name="Dziewit L."/>
        </authorList>
    </citation>
    <scope>NUCLEOTIDE SEQUENCE [LARGE SCALE GENOMIC DNA]</scope>
    <source>
        <strain evidence="1 2">ANT_H27</strain>
    </source>
</reference>
<dbReference type="AlphaFoldDB" id="A0A5B0E528"/>
<organism evidence="1 2">
    <name type="scientific">Paeniglutamicibacter gangotriensis</name>
    <dbReference type="NCBI Taxonomy" id="254787"/>
    <lineage>
        <taxon>Bacteria</taxon>
        <taxon>Bacillati</taxon>
        <taxon>Actinomycetota</taxon>
        <taxon>Actinomycetes</taxon>
        <taxon>Micrococcales</taxon>
        <taxon>Micrococcaceae</taxon>
        <taxon>Paeniglutamicibacter</taxon>
    </lineage>
</organism>
<dbReference type="InterPro" id="IPR037175">
    <property type="entry name" value="KFase_sf"/>
</dbReference>
<protein>
    <submittedName>
        <fullName evidence="1">Uncharacterized protein</fullName>
    </submittedName>
</protein>
<dbReference type="GO" id="GO:0019441">
    <property type="term" value="P:L-tryptophan catabolic process to kynurenine"/>
    <property type="evidence" value="ECO:0007669"/>
    <property type="project" value="InterPro"/>
</dbReference>
<dbReference type="Gene3D" id="3.50.30.50">
    <property type="entry name" value="Putative cyclase"/>
    <property type="match status" value="1"/>
</dbReference>
<dbReference type="OrthoDB" id="7067800at2"/>
<proteinExistence type="predicted"/>
<accession>A0A5B0E528</accession>
<dbReference type="PANTHER" id="PTHR34861">
    <property type="match status" value="1"/>
</dbReference>
<gene>
    <name evidence="1" type="ORF">FQ154_16120</name>
</gene>